<dbReference type="Proteomes" id="UP001205046">
    <property type="component" value="Unassembled WGS sequence"/>
</dbReference>
<gene>
    <name evidence="1" type="ORF">M3B43_09755</name>
</gene>
<dbReference type="EMBL" id="JALXMO010000031">
    <property type="protein sequence ID" value="MCT1607599.1"/>
    <property type="molecule type" value="Genomic_DNA"/>
</dbReference>
<protein>
    <submittedName>
        <fullName evidence="1">Uncharacterized protein</fullName>
    </submittedName>
</protein>
<evidence type="ECO:0000313" key="1">
    <source>
        <dbReference type="EMBL" id="MCT1607599.1"/>
    </source>
</evidence>
<accession>A0ABT2HSC4</accession>
<dbReference type="RefSeq" id="WP_260073493.1">
    <property type="nucleotide sequence ID" value="NZ_JALXMO010000031.1"/>
</dbReference>
<evidence type="ECO:0000313" key="2">
    <source>
        <dbReference type="Proteomes" id="UP001205046"/>
    </source>
</evidence>
<keyword evidence="2" id="KW-1185">Reference proteome</keyword>
<reference evidence="1 2" key="1">
    <citation type="submission" date="2022-04" db="EMBL/GenBank/DDBJ databases">
        <title>Human microbiome associated bacterial genomes.</title>
        <authorList>
            <person name="Sandstrom S."/>
            <person name="Salamzade R."/>
            <person name="Kalan L.R."/>
        </authorList>
    </citation>
    <scope>NUCLEOTIDE SEQUENCE [LARGE SCALE GENOMIC DNA]</scope>
    <source>
        <strain evidence="2">p3-SID767</strain>
    </source>
</reference>
<proteinExistence type="predicted"/>
<comment type="caution">
    <text evidence="1">The sequence shown here is derived from an EMBL/GenBank/DDBJ whole genome shotgun (WGS) entry which is preliminary data.</text>
</comment>
<name>A0ABT2HSC4_9MICC</name>
<sequence>MPRRAFPELNPEEKDAARAIAGLIDMVRRDDDLLHQHWEPVSGSRLWQDDQKIPHYPISDFATQQFATTIGCIEALATWVGYEDRGDHLSLSTQPFGGYALLRSAIESAAWAMWVLYPENYKLRIRRRLAQQADEWRSAEKFAKSTGRKSPDIQGKLDRIQRFGDEAGVPEWDVFISIKADSARAKAGKPSNRPPTITDLLKYVERHRREERGLSFYATWQLASGSAHGKFWVNPIIQDLVVEEGSETKYGATARATTKYGMLLLALDRCVEGLQLALARFIELGSHNGQKPTPVHAPSLMDH</sequence>
<organism evidence="1 2">
    <name type="scientific">Nesterenkonia massiliensis</name>
    <dbReference type="NCBI Taxonomy" id="1232429"/>
    <lineage>
        <taxon>Bacteria</taxon>
        <taxon>Bacillati</taxon>
        <taxon>Actinomycetota</taxon>
        <taxon>Actinomycetes</taxon>
        <taxon>Micrococcales</taxon>
        <taxon>Micrococcaceae</taxon>
        <taxon>Nesterenkonia</taxon>
    </lineage>
</organism>